<evidence type="ECO:0000256" key="3">
    <source>
        <dbReference type="SAM" id="SignalP"/>
    </source>
</evidence>
<dbReference type="InterPro" id="IPR012338">
    <property type="entry name" value="Beta-lactam/transpept-like"/>
</dbReference>
<reference evidence="5 6" key="1">
    <citation type="submission" date="2012-11" db="EMBL/GenBank/DDBJ databases">
        <title>Whole genome sequence of Acidisphaera rubrifaciens HS-AP3.</title>
        <authorList>
            <person name="Azuma Y."/>
            <person name="Higashiura N."/>
            <person name="Hirakawa H."/>
            <person name="Matsushita K."/>
        </authorList>
    </citation>
    <scope>NUCLEOTIDE SEQUENCE [LARGE SCALE GENOMIC DNA]</scope>
    <source>
        <strain evidence="5 6">HS-AP3</strain>
    </source>
</reference>
<comment type="similarity">
    <text evidence="1">Belongs to the beta-lactamase family.</text>
</comment>
<gene>
    <name evidence="5" type="ORF">Asru_0253_04</name>
</gene>
<dbReference type="RefSeq" id="WP_084623371.1">
    <property type="nucleotide sequence ID" value="NZ_BANB01000253.1"/>
</dbReference>
<dbReference type="PANTHER" id="PTHR22935">
    <property type="entry name" value="PENICILLIN-BINDING PROTEIN"/>
    <property type="match status" value="1"/>
</dbReference>
<dbReference type="Pfam" id="PF00144">
    <property type="entry name" value="Beta-lactamase"/>
    <property type="match status" value="1"/>
</dbReference>
<organism evidence="5 6">
    <name type="scientific">Acidisphaera rubrifaciens HS-AP3</name>
    <dbReference type="NCBI Taxonomy" id="1231350"/>
    <lineage>
        <taxon>Bacteria</taxon>
        <taxon>Pseudomonadati</taxon>
        <taxon>Pseudomonadota</taxon>
        <taxon>Alphaproteobacteria</taxon>
        <taxon>Acetobacterales</taxon>
        <taxon>Acetobacteraceae</taxon>
        <taxon>Acidisphaera</taxon>
    </lineage>
</organism>
<dbReference type="InterPro" id="IPR001466">
    <property type="entry name" value="Beta-lactam-related"/>
</dbReference>
<protein>
    <submittedName>
        <fullName evidence="5">Beta-lactam binding protein AmpH</fullName>
    </submittedName>
</protein>
<evidence type="ECO:0000259" key="4">
    <source>
        <dbReference type="Pfam" id="PF00144"/>
    </source>
</evidence>
<dbReference type="PANTHER" id="PTHR22935:SF95">
    <property type="entry name" value="BETA-LACTAMASE-LIKE 1-RELATED"/>
    <property type="match status" value="1"/>
</dbReference>
<feature type="region of interest" description="Disordered" evidence="2">
    <location>
        <begin position="23"/>
        <end position="55"/>
    </location>
</feature>
<evidence type="ECO:0000256" key="1">
    <source>
        <dbReference type="ARBA" id="ARBA00038473"/>
    </source>
</evidence>
<feature type="signal peptide" evidence="3">
    <location>
        <begin position="1"/>
        <end position="23"/>
    </location>
</feature>
<dbReference type="Proteomes" id="UP000032680">
    <property type="component" value="Unassembled WGS sequence"/>
</dbReference>
<feature type="domain" description="Beta-lactamase-related" evidence="4">
    <location>
        <begin position="76"/>
        <end position="385"/>
    </location>
</feature>
<comment type="caution">
    <text evidence="5">The sequence shown here is derived from an EMBL/GenBank/DDBJ whole genome shotgun (WGS) entry which is preliminary data.</text>
</comment>
<feature type="compositionally biased region" description="Basic and acidic residues" evidence="2">
    <location>
        <begin position="29"/>
        <end position="42"/>
    </location>
</feature>
<dbReference type="SUPFAM" id="SSF56601">
    <property type="entry name" value="beta-lactamase/transpeptidase-like"/>
    <property type="match status" value="1"/>
</dbReference>
<evidence type="ECO:0000313" key="5">
    <source>
        <dbReference type="EMBL" id="GAN77188.1"/>
    </source>
</evidence>
<accession>A0A0D6P7L1</accession>
<keyword evidence="3" id="KW-0732">Signal</keyword>
<dbReference type="EMBL" id="BANB01000253">
    <property type="protein sequence ID" value="GAN77188.1"/>
    <property type="molecule type" value="Genomic_DNA"/>
</dbReference>
<dbReference type="NCBIfam" id="NF007943">
    <property type="entry name" value="PRK10662.1"/>
    <property type="match status" value="1"/>
</dbReference>
<feature type="chain" id="PRO_5002309940" evidence="3">
    <location>
        <begin position="24"/>
        <end position="405"/>
    </location>
</feature>
<keyword evidence="6" id="KW-1185">Reference proteome</keyword>
<dbReference type="AlphaFoldDB" id="A0A0D6P7L1"/>
<proteinExistence type="inferred from homology"/>
<dbReference type="InterPro" id="IPR051478">
    <property type="entry name" value="Beta-lactamase-like_AB/R"/>
</dbReference>
<dbReference type="Gene3D" id="3.40.710.10">
    <property type="entry name" value="DD-peptidase/beta-lactamase superfamily"/>
    <property type="match status" value="1"/>
</dbReference>
<evidence type="ECO:0000313" key="6">
    <source>
        <dbReference type="Proteomes" id="UP000032680"/>
    </source>
</evidence>
<evidence type="ECO:0000256" key="2">
    <source>
        <dbReference type="SAM" id="MobiDB-lite"/>
    </source>
</evidence>
<sequence length="405" mass="42122">MPRLAAFLLALAALGAAPLVARADPPAAKPDDATAPRTRAEAVEQATGQASGQKTAPVDPLLEEATGLSGYVMFRESGAPGLVLGVVHNGEGTVLGYGETAPDSKKTPDGRSLFRLNSITKAFAGEVLGSLAADGTLRLTATLQHYAGGVHVPTYTGRPITLLDLATYSAALPREMGDIPKDAWARGWPSRADRWKWLPTYELPWTPGTVASYSNIGFDFLTDAMATAAGKPYATLLADRVTHRLGMTDTTLTPDADQCARLMTGTGLGGNGPCADATATEGSGGLYSTGDDMLIWLRHNLEDDTPALALSHAIYRQRQAMPAAIGFDEAGQMGGLGLGWVMVPASGATPMLLAKSGGGVGFMSYIAFAPGRDVGAFVVVNRADFGMFASLIHGVNGMIASLATR</sequence>
<name>A0A0D6P7L1_9PROT</name>
<dbReference type="OrthoDB" id="5377431at2"/>